<reference evidence="1 2" key="1">
    <citation type="journal article" date="2021" name="Front. Microbiol.">
        <title>Aerobic Denitrification and Heterotrophic Sulfur Oxidation in the Genus Halomonas Revealed by Six Novel Species Characterizations and Genome-Based Analysis.</title>
        <authorList>
            <person name="Wang L."/>
            <person name="Shao Z."/>
        </authorList>
    </citation>
    <scope>NUCLEOTIDE SEQUENCE [LARGE SCALE GENOMIC DNA]</scope>
    <source>
        <strain evidence="1 2">MCCC 1A11081</strain>
    </source>
</reference>
<name>A0ABS9A1U3_9GAMM</name>
<dbReference type="Proteomes" id="UP001320168">
    <property type="component" value="Unassembled WGS sequence"/>
</dbReference>
<organism evidence="1 2">
    <name type="scientific">Billgrantia ethanolica</name>
    <dbReference type="NCBI Taxonomy" id="2733486"/>
    <lineage>
        <taxon>Bacteria</taxon>
        <taxon>Pseudomonadati</taxon>
        <taxon>Pseudomonadota</taxon>
        <taxon>Gammaproteobacteria</taxon>
        <taxon>Oceanospirillales</taxon>
        <taxon>Halomonadaceae</taxon>
        <taxon>Billgrantia</taxon>
    </lineage>
</organism>
<evidence type="ECO:0000313" key="1">
    <source>
        <dbReference type="EMBL" id="MCE8002721.1"/>
    </source>
</evidence>
<keyword evidence="2" id="KW-1185">Reference proteome</keyword>
<sequence length="132" mass="15345">MAALDYLKQHGLHVEPFSGDKIVVRPSERLNDELRAWIKAHKAELLAEVRADSTDWLSWIADRCPMVPEDRSHVARLMLTLHPRMQQRLAERYVEAWRSAADDEPTYHRRDNAGRRAANLIITKLMKGDDYV</sequence>
<accession>A0ABS9A1U3</accession>
<dbReference type="EMBL" id="JABFTX010000001">
    <property type="protein sequence ID" value="MCE8002721.1"/>
    <property type="molecule type" value="Genomic_DNA"/>
</dbReference>
<evidence type="ECO:0000313" key="2">
    <source>
        <dbReference type="Proteomes" id="UP001320168"/>
    </source>
</evidence>
<evidence type="ECO:0008006" key="3">
    <source>
        <dbReference type="Google" id="ProtNLM"/>
    </source>
</evidence>
<comment type="caution">
    <text evidence="1">The sequence shown here is derived from an EMBL/GenBank/DDBJ whole genome shotgun (WGS) entry which is preliminary data.</text>
</comment>
<dbReference type="RefSeq" id="WP_234269479.1">
    <property type="nucleotide sequence ID" value="NZ_JABFTX010000001.1"/>
</dbReference>
<proteinExistence type="predicted"/>
<protein>
    <recommendedName>
        <fullName evidence="3">TubC N-terminal docking domain-containing protein</fullName>
    </recommendedName>
</protein>
<gene>
    <name evidence="1" type="ORF">HOP53_07720</name>
</gene>